<evidence type="ECO:0000259" key="4">
    <source>
        <dbReference type="Pfam" id="PF22725"/>
    </source>
</evidence>
<dbReference type="Pfam" id="PF01408">
    <property type="entry name" value="GFO_IDH_MocA"/>
    <property type="match status" value="1"/>
</dbReference>
<dbReference type="PANTHER" id="PTHR42840:SF3">
    <property type="entry name" value="BINDING ROSSMANN FOLD OXIDOREDUCTASE, PUTATIVE (AFU_ORTHOLOGUE AFUA_2G10240)-RELATED"/>
    <property type="match status" value="1"/>
</dbReference>
<dbReference type="InterPro" id="IPR055170">
    <property type="entry name" value="GFO_IDH_MocA-like_dom"/>
</dbReference>
<dbReference type="Pfam" id="PF22725">
    <property type="entry name" value="GFO_IDH_MocA_C3"/>
    <property type="match status" value="1"/>
</dbReference>
<evidence type="ECO:0000313" key="5">
    <source>
        <dbReference type="EMBL" id="NGO47976.1"/>
    </source>
</evidence>
<proteinExistence type="inferred from homology"/>
<evidence type="ECO:0000256" key="2">
    <source>
        <dbReference type="ARBA" id="ARBA00023002"/>
    </source>
</evidence>
<comment type="caution">
    <text evidence="5">The sequence shown here is derived from an EMBL/GenBank/DDBJ whole genome shotgun (WGS) entry which is preliminary data.</text>
</comment>
<dbReference type="Gene3D" id="3.30.360.10">
    <property type="entry name" value="Dihydrodipicolinate Reductase, domain 2"/>
    <property type="match status" value="1"/>
</dbReference>
<dbReference type="Proteomes" id="UP001518140">
    <property type="component" value="Unassembled WGS sequence"/>
</dbReference>
<comment type="similarity">
    <text evidence="1">Belongs to the Gfo/Idh/MocA family.</text>
</comment>
<keyword evidence="6" id="KW-1185">Reference proteome</keyword>
<name>A0ABX0E1A7_9ACTN</name>
<dbReference type="InterPro" id="IPR036291">
    <property type="entry name" value="NAD(P)-bd_dom_sf"/>
</dbReference>
<dbReference type="SUPFAM" id="SSF51735">
    <property type="entry name" value="NAD(P)-binding Rossmann-fold domains"/>
    <property type="match status" value="1"/>
</dbReference>
<dbReference type="Gene3D" id="3.40.50.720">
    <property type="entry name" value="NAD(P)-binding Rossmann-like Domain"/>
    <property type="match status" value="1"/>
</dbReference>
<accession>A0ABX0E1A7</accession>
<sequence length="351" mass="36940">MTSLQSLAVGLIGAGRMGSFHAEALARRLPGVRLAAIADPAPGAAQALAARLDCSKAYAEIGDLLADPEIEAVVIVTPARSHAGLVEAAARAGKAVFCEKPMAITLDEADRAIAAAREADVALQVGFNRRFDPGFHAAHEKITAGDVGTPQLLRSLTRDPKLHDPSRIPPWTIFLETLIHDFDLLRHLNPGSEPVEVFAMADAVVRPDFKDQGLLDTAVVTIRFDNGAIATAEANFQAVYGYDVRAEVLGSNGMLTMGDLRRTHLTAYGPAGAAAECVTYDQDLFRTAYVAELAEFTDSVRDKRTPSVTGEDARAALGIALAAIGSIATGGAVRVGALRESPAAVQLVSSH</sequence>
<dbReference type="RefSeq" id="WP_165344481.1">
    <property type="nucleotide sequence ID" value="NZ_JAAKZX010000216.1"/>
</dbReference>
<evidence type="ECO:0000313" key="6">
    <source>
        <dbReference type="Proteomes" id="UP001518140"/>
    </source>
</evidence>
<organism evidence="5 6">
    <name type="scientific">Streptomyces ureilyticus</name>
    <dbReference type="NCBI Taxonomy" id="1775131"/>
    <lineage>
        <taxon>Bacteria</taxon>
        <taxon>Bacillati</taxon>
        <taxon>Actinomycetota</taxon>
        <taxon>Actinomycetes</taxon>
        <taxon>Kitasatosporales</taxon>
        <taxon>Streptomycetaceae</taxon>
        <taxon>Streptomyces</taxon>
    </lineage>
</organism>
<dbReference type="EMBL" id="JAAKZX010000216">
    <property type="protein sequence ID" value="NGO47976.1"/>
    <property type="molecule type" value="Genomic_DNA"/>
</dbReference>
<reference evidence="5 6" key="1">
    <citation type="submission" date="2020-02" db="EMBL/GenBank/DDBJ databases">
        <title>Whole-genome analyses of novel actinobacteria.</title>
        <authorList>
            <person name="Sahin N."/>
            <person name="Tokatli A."/>
        </authorList>
    </citation>
    <scope>NUCLEOTIDE SEQUENCE [LARGE SCALE GENOMIC DNA]</scope>
    <source>
        <strain evidence="5 6">YC419</strain>
    </source>
</reference>
<feature type="domain" description="Gfo/Idh/MocA-like oxidoreductase N-terminal" evidence="3">
    <location>
        <begin position="8"/>
        <end position="127"/>
    </location>
</feature>
<dbReference type="InterPro" id="IPR000683">
    <property type="entry name" value="Gfo/Idh/MocA-like_OxRdtase_N"/>
</dbReference>
<gene>
    <name evidence="5" type="ORF">G6048_39830</name>
</gene>
<dbReference type="PANTHER" id="PTHR42840">
    <property type="entry name" value="NAD(P)-BINDING ROSSMANN-FOLD SUPERFAMILY PROTEIN-RELATED"/>
    <property type="match status" value="1"/>
</dbReference>
<protein>
    <submittedName>
        <fullName evidence="5">Gfo/Idh/MocA family oxidoreductase</fullName>
    </submittedName>
</protein>
<evidence type="ECO:0000256" key="1">
    <source>
        <dbReference type="ARBA" id="ARBA00010928"/>
    </source>
</evidence>
<keyword evidence="2" id="KW-0560">Oxidoreductase</keyword>
<dbReference type="SUPFAM" id="SSF55347">
    <property type="entry name" value="Glyceraldehyde-3-phosphate dehydrogenase-like, C-terminal domain"/>
    <property type="match status" value="1"/>
</dbReference>
<evidence type="ECO:0000259" key="3">
    <source>
        <dbReference type="Pfam" id="PF01408"/>
    </source>
</evidence>
<feature type="domain" description="GFO/IDH/MocA-like oxidoreductase" evidence="4">
    <location>
        <begin position="135"/>
        <end position="255"/>
    </location>
</feature>